<protein>
    <recommendedName>
        <fullName evidence="7">Zn(2)-C6 fungal-type domain-containing protein</fullName>
    </recommendedName>
</protein>
<dbReference type="InterPro" id="IPR036864">
    <property type="entry name" value="Zn2-C6_fun-type_DNA-bd_sf"/>
</dbReference>
<sequence length="651" mass="70699">MNAGSFSYAFDPIAYSYPNLNGNGNGNVNNNGDNGIVTGHGKENANWNASTTVSASASTNGDETGSTAPKPARPSPLACLACRQKHLKCDGRQPVCGRCTTGQLTCKYTASRRGYKGPSKKRRADPPPTEQQIIADPQLFALDGRKPEISPEWHIPSILGSTSPTVVPGGPAAITPPDLTGTAVPAAAGPTTTPLSGTSQAMKMRSPLTPESGSIAVGGDGYLVDVYYSNFHNSHPILPPLRMFYDYAPPPYLEQVVKFIGAHFTPAASPDTYRQPVVLMVTDQAPCPEKVQALLLLTIVLHSRNERQEAGSLLAQAIDLAYELGMHRRSFTELIASEDPIRQESLRRTWWELYVIEGMLTALGVRPTFTASTVPPEVPLPCEERIYQEGLYPPASPPTLADFDDRVFADEDFDFSSYTYRIDAVRILGRVVLLSDPAAGRHDVIESVDARLASWSHHIPESKMELIRADGTIDEMMFQARMIINGASIYLHFPRSDLLSSPAVAAEVICGHSGVCLMPAFSHHDHAMKALTAAGEISTLAALRMPVTKHTPFFICALVLSSIVQLAAYSVKAGQMPDPQRDRLTLTVGVFKSLGRTWAISFSVMRQIKAVARDVLDIGMRPMVESNSLDFAAFLEGSQYWLPNSQVVYTA</sequence>
<evidence type="ECO:0000256" key="1">
    <source>
        <dbReference type="ARBA" id="ARBA00022723"/>
    </source>
</evidence>
<evidence type="ECO:0000313" key="8">
    <source>
        <dbReference type="EMBL" id="OKL59519.1"/>
    </source>
</evidence>
<evidence type="ECO:0000256" key="3">
    <source>
        <dbReference type="ARBA" id="ARBA00023125"/>
    </source>
</evidence>
<dbReference type="SMART" id="SM00066">
    <property type="entry name" value="GAL4"/>
    <property type="match status" value="1"/>
</dbReference>
<dbReference type="GO" id="GO:0006351">
    <property type="term" value="P:DNA-templated transcription"/>
    <property type="evidence" value="ECO:0007669"/>
    <property type="project" value="InterPro"/>
</dbReference>
<dbReference type="GeneID" id="31004954"/>
<keyword evidence="2" id="KW-0805">Transcription regulation</keyword>
<evidence type="ECO:0000256" key="2">
    <source>
        <dbReference type="ARBA" id="ARBA00023015"/>
    </source>
</evidence>
<gene>
    <name evidence="8" type="ORF">UA08_05198</name>
</gene>
<dbReference type="RefSeq" id="XP_020119640.1">
    <property type="nucleotide sequence ID" value="XM_020267494.1"/>
</dbReference>
<dbReference type="Gene3D" id="4.10.240.10">
    <property type="entry name" value="Zn(2)-C6 fungal-type DNA-binding domain"/>
    <property type="match status" value="1"/>
</dbReference>
<name>A0A225AV95_TALAT</name>
<evidence type="ECO:0000259" key="7">
    <source>
        <dbReference type="PROSITE" id="PS50048"/>
    </source>
</evidence>
<evidence type="ECO:0000313" key="9">
    <source>
        <dbReference type="Proteomes" id="UP000214365"/>
    </source>
</evidence>
<dbReference type="PANTHER" id="PTHR47431:SF3">
    <property type="entry name" value="ZN(II)2CYS6 TRANSCRIPTION FACTOR (EUROFUNG)"/>
    <property type="match status" value="1"/>
</dbReference>
<dbReference type="EMBL" id="LFMY01000007">
    <property type="protein sequence ID" value="OKL59519.1"/>
    <property type="molecule type" value="Genomic_DNA"/>
</dbReference>
<evidence type="ECO:0000256" key="5">
    <source>
        <dbReference type="ARBA" id="ARBA00023242"/>
    </source>
</evidence>
<proteinExistence type="predicted"/>
<dbReference type="InterPro" id="IPR007219">
    <property type="entry name" value="XnlR_reg_dom"/>
</dbReference>
<dbReference type="SMART" id="SM00906">
    <property type="entry name" value="Fungal_trans"/>
    <property type="match status" value="1"/>
</dbReference>
<dbReference type="PROSITE" id="PS50048">
    <property type="entry name" value="ZN2_CY6_FUNGAL_2"/>
    <property type="match status" value="1"/>
</dbReference>
<dbReference type="PANTHER" id="PTHR47431">
    <property type="entry name" value="ZN(II)2CYS6 TRANSCRIPTION FACTOR (EUROFUNG)-RELATED"/>
    <property type="match status" value="1"/>
</dbReference>
<dbReference type="STRING" id="1441469.A0A225AV95"/>
<dbReference type="OrthoDB" id="10067394at2759"/>
<evidence type="ECO:0000256" key="4">
    <source>
        <dbReference type="ARBA" id="ARBA00023163"/>
    </source>
</evidence>
<keyword evidence="9" id="KW-1185">Reference proteome</keyword>
<dbReference type="CDD" id="cd12148">
    <property type="entry name" value="fungal_TF_MHR"/>
    <property type="match status" value="1"/>
</dbReference>
<feature type="region of interest" description="Disordered" evidence="6">
    <location>
        <begin position="51"/>
        <end position="75"/>
    </location>
</feature>
<accession>A0A225AV95</accession>
<dbReference type="Proteomes" id="UP000214365">
    <property type="component" value="Unassembled WGS sequence"/>
</dbReference>
<dbReference type="InterPro" id="IPR001138">
    <property type="entry name" value="Zn2Cys6_DnaBD"/>
</dbReference>
<feature type="compositionally biased region" description="Low complexity" evidence="6">
    <location>
        <begin position="51"/>
        <end position="60"/>
    </location>
</feature>
<dbReference type="GO" id="GO:0003677">
    <property type="term" value="F:DNA binding"/>
    <property type="evidence" value="ECO:0007669"/>
    <property type="project" value="UniProtKB-KW"/>
</dbReference>
<keyword evidence="1" id="KW-0479">Metal-binding</keyword>
<keyword evidence="3" id="KW-0238">DNA-binding</keyword>
<keyword evidence="4" id="KW-0804">Transcription</keyword>
<dbReference type="CDD" id="cd00067">
    <property type="entry name" value="GAL4"/>
    <property type="match status" value="1"/>
</dbReference>
<dbReference type="PROSITE" id="PS00463">
    <property type="entry name" value="ZN2_CY6_FUNGAL_1"/>
    <property type="match status" value="1"/>
</dbReference>
<reference evidence="8 9" key="1">
    <citation type="submission" date="2015-06" db="EMBL/GenBank/DDBJ databases">
        <title>Talaromyces atroroseus IBT 11181 draft genome.</title>
        <authorList>
            <person name="Rasmussen K.B."/>
            <person name="Rasmussen S."/>
            <person name="Petersen B."/>
            <person name="Sicheritz-Ponten T."/>
            <person name="Mortensen U.H."/>
            <person name="Thrane U."/>
        </authorList>
    </citation>
    <scope>NUCLEOTIDE SEQUENCE [LARGE SCALE GENOMIC DNA]</scope>
    <source>
        <strain evidence="8 9">IBT 11181</strain>
    </source>
</reference>
<feature type="domain" description="Zn(2)-C6 fungal-type" evidence="7">
    <location>
        <begin position="78"/>
        <end position="108"/>
    </location>
</feature>
<dbReference type="AlphaFoldDB" id="A0A225AV95"/>
<keyword evidence="5" id="KW-0539">Nucleus</keyword>
<dbReference type="Pfam" id="PF04082">
    <property type="entry name" value="Fungal_trans"/>
    <property type="match status" value="1"/>
</dbReference>
<comment type="caution">
    <text evidence="8">The sequence shown here is derived from an EMBL/GenBank/DDBJ whole genome shotgun (WGS) entry which is preliminary data.</text>
</comment>
<dbReference type="GO" id="GO:0000981">
    <property type="term" value="F:DNA-binding transcription factor activity, RNA polymerase II-specific"/>
    <property type="evidence" value="ECO:0007669"/>
    <property type="project" value="InterPro"/>
</dbReference>
<dbReference type="SUPFAM" id="SSF57701">
    <property type="entry name" value="Zn2/Cys6 DNA-binding domain"/>
    <property type="match status" value="1"/>
</dbReference>
<dbReference type="GO" id="GO:0008270">
    <property type="term" value="F:zinc ion binding"/>
    <property type="evidence" value="ECO:0007669"/>
    <property type="project" value="InterPro"/>
</dbReference>
<organism evidence="8 9">
    <name type="scientific">Talaromyces atroroseus</name>
    <dbReference type="NCBI Taxonomy" id="1441469"/>
    <lineage>
        <taxon>Eukaryota</taxon>
        <taxon>Fungi</taxon>
        <taxon>Dikarya</taxon>
        <taxon>Ascomycota</taxon>
        <taxon>Pezizomycotina</taxon>
        <taxon>Eurotiomycetes</taxon>
        <taxon>Eurotiomycetidae</taxon>
        <taxon>Eurotiales</taxon>
        <taxon>Trichocomaceae</taxon>
        <taxon>Talaromyces</taxon>
        <taxon>Talaromyces sect. Trachyspermi</taxon>
    </lineage>
</organism>
<evidence type="ECO:0000256" key="6">
    <source>
        <dbReference type="SAM" id="MobiDB-lite"/>
    </source>
</evidence>
<dbReference type="Pfam" id="PF00172">
    <property type="entry name" value="Zn_clus"/>
    <property type="match status" value="1"/>
</dbReference>